<dbReference type="RefSeq" id="WP_026557255.1">
    <property type="nucleotide sequence ID" value="NZ_BJOD01000022.1"/>
</dbReference>
<evidence type="ECO:0000313" key="5">
    <source>
        <dbReference type="Proteomes" id="UP000317180"/>
    </source>
</evidence>
<evidence type="ECO:0000256" key="1">
    <source>
        <dbReference type="SAM" id="Phobius"/>
    </source>
</evidence>
<keyword evidence="5" id="KW-1185">Reference proteome</keyword>
<dbReference type="Proteomes" id="UP000276178">
    <property type="component" value="Unassembled WGS sequence"/>
</dbReference>
<protein>
    <submittedName>
        <fullName evidence="3">Uncharacterized protein</fullName>
    </submittedName>
</protein>
<keyword evidence="1" id="KW-1133">Transmembrane helix</keyword>
<evidence type="ECO:0000313" key="2">
    <source>
        <dbReference type="EMBL" id="GED26354.1"/>
    </source>
</evidence>
<accession>A0A3M8B046</accession>
<dbReference type="Proteomes" id="UP000317180">
    <property type="component" value="Unassembled WGS sequence"/>
</dbReference>
<reference evidence="3 4" key="1">
    <citation type="submission" date="2018-10" db="EMBL/GenBank/DDBJ databases">
        <title>Phylogenomics of Brevibacillus.</title>
        <authorList>
            <person name="Dunlap C."/>
        </authorList>
    </citation>
    <scope>NUCLEOTIDE SEQUENCE [LARGE SCALE GENOMIC DNA]</scope>
    <source>
        <strain evidence="3 4">NRRL NRS 1219</strain>
    </source>
</reference>
<dbReference type="AlphaFoldDB" id="A0A3M8B046"/>
<feature type="transmembrane region" description="Helical" evidence="1">
    <location>
        <begin position="12"/>
        <end position="33"/>
    </location>
</feature>
<evidence type="ECO:0000313" key="3">
    <source>
        <dbReference type="EMBL" id="RNB56702.1"/>
    </source>
</evidence>
<dbReference type="EMBL" id="BJOD01000022">
    <property type="protein sequence ID" value="GED26354.1"/>
    <property type="molecule type" value="Genomic_DNA"/>
</dbReference>
<feature type="transmembrane region" description="Helical" evidence="1">
    <location>
        <begin position="78"/>
        <end position="99"/>
    </location>
</feature>
<name>A0A3M8B046_9BACL</name>
<feature type="transmembrane region" description="Helical" evidence="1">
    <location>
        <begin position="39"/>
        <end position="57"/>
    </location>
</feature>
<keyword evidence="1" id="KW-0812">Transmembrane</keyword>
<sequence>MLILFRFFLEIIRILICMAIFLVVTGPVVTLFFPEQAPGEGIFLAHAALFLLLLVYYRNRLQQSSWFPSKHNHPLSRMATALLSFSAATCFFAAIYMTYLQ</sequence>
<gene>
    <name evidence="2" type="ORF">BAG01nite_24560</name>
    <name evidence="3" type="ORF">EB820_08580</name>
</gene>
<keyword evidence="1" id="KW-0472">Membrane</keyword>
<reference evidence="2 5" key="2">
    <citation type="submission" date="2019-06" db="EMBL/GenBank/DDBJ databases">
        <title>Whole genome shotgun sequence of Brevibacillus agri NBRC 15538.</title>
        <authorList>
            <person name="Hosoyama A."/>
            <person name="Uohara A."/>
            <person name="Ohji S."/>
            <person name="Ichikawa N."/>
        </authorList>
    </citation>
    <scope>NUCLEOTIDE SEQUENCE [LARGE SCALE GENOMIC DNA]</scope>
    <source>
        <strain evidence="2 5">NBRC 15538</strain>
    </source>
</reference>
<proteinExistence type="predicted"/>
<evidence type="ECO:0000313" key="4">
    <source>
        <dbReference type="Proteomes" id="UP000276178"/>
    </source>
</evidence>
<comment type="caution">
    <text evidence="3">The sequence shown here is derived from an EMBL/GenBank/DDBJ whole genome shotgun (WGS) entry which is preliminary data.</text>
</comment>
<organism evidence="3 4">
    <name type="scientific">Brevibacillus agri</name>
    <dbReference type="NCBI Taxonomy" id="51101"/>
    <lineage>
        <taxon>Bacteria</taxon>
        <taxon>Bacillati</taxon>
        <taxon>Bacillota</taxon>
        <taxon>Bacilli</taxon>
        <taxon>Bacillales</taxon>
        <taxon>Paenibacillaceae</taxon>
        <taxon>Brevibacillus</taxon>
    </lineage>
</organism>
<dbReference type="EMBL" id="RHHN01000027">
    <property type="protein sequence ID" value="RNB56702.1"/>
    <property type="molecule type" value="Genomic_DNA"/>
</dbReference>